<dbReference type="PANTHER" id="PTHR35895:SF1">
    <property type="entry name" value="LIPID-BINDING SERUM GLYCOPROTEIN C-TERMINAL DOMAIN-CONTAINING PROTEIN"/>
    <property type="match status" value="1"/>
</dbReference>
<dbReference type="Proteomes" id="UP000243519">
    <property type="component" value="Unassembled WGS sequence"/>
</dbReference>
<dbReference type="GO" id="GO:0000329">
    <property type="term" value="C:fungal-type vacuole membrane"/>
    <property type="evidence" value="ECO:0007669"/>
    <property type="project" value="InterPro"/>
</dbReference>
<accession>A0A178FS54</accession>
<evidence type="ECO:0000313" key="2">
    <source>
        <dbReference type="EMBL" id="OAL74407.1"/>
    </source>
</evidence>
<evidence type="ECO:0000256" key="1">
    <source>
        <dbReference type="SAM" id="Phobius"/>
    </source>
</evidence>
<proteinExistence type="predicted"/>
<organism evidence="2 3">
    <name type="scientific">Trichophyton violaceum</name>
    <dbReference type="NCBI Taxonomy" id="34388"/>
    <lineage>
        <taxon>Eukaryota</taxon>
        <taxon>Fungi</taxon>
        <taxon>Dikarya</taxon>
        <taxon>Ascomycota</taxon>
        <taxon>Pezizomycotina</taxon>
        <taxon>Eurotiomycetes</taxon>
        <taxon>Eurotiomycetidae</taxon>
        <taxon>Onygenales</taxon>
        <taxon>Arthrodermataceae</taxon>
        <taxon>Trichophyton</taxon>
    </lineage>
</organism>
<dbReference type="EMBL" id="LHPN01000002">
    <property type="protein sequence ID" value="OAL74407.1"/>
    <property type="molecule type" value="Genomic_DNA"/>
</dbReference>
<dbReference type="AlphaFoldDB" id="A0A178FS54"/>
<dbReference type="Pfam" id="PF12505">
    <property type="entry name" value="DUF3712"/>
    <property type="match status" value="1"/>
</dbReference>
<dbReference type="InterPro" id="IPR022185">
    <property type="entry name" value="DUF3712"/>
</dbReference>
<keyword evidence="3" id="KW-1185">Reference proteome</keyword>
<evidence type="ECO:0008006" key="4">
    <source>
        <dbReference type="Google" id="ProtNLM"/>
    </source>
</evidence>
<dbReference type="InterPro" id="IPR046368">
    <property type="entry name" value="Tag1"/>
</dbReference>
<evidence type="ECO:0000313" key="3">
    <source>
        <dbReference type="Proteomes" id="UP000243519"/>
    </source>
</evidence>
<dbReference type="PANTHER" id="PTHR35895">
    <property type="entry name" value="CHROMOSOME 16, WHOLE GENOME SHOTGUN SEQUENCE"/>
    <property type="match status" value="1"/>
</dbReference>
<reference evidence="2 3" key="1">
    <citation type="submission" date="2016-05" db="EMBL/GenBank/DDBJ databases">
        <title>Genome sequencing of Trichophyton violaceum CMCC(F)T3l isolated from hair.</title>
        <authorList>
            <person name="Zhan P."/>
            <person name="Tao Y."/>
            <person name="Liu W."/>
        </authorList>
    </citation>
    <scope>NUCLEOTIDE SEQUENCE [LARGE SCALE GENOMIC DNA]</scope>
    <source>
        <strain evidence="3">CMCC(F)T3l</strain>
    </source>
</reference>
<dbReference type="OrthoDB" id="10039566at2759"/>
<protein>
    <recommendedName>
        <fullName evidence="4">Pre-rRNA processing protein</fullName>
    </recommendedName>
</protein>
<keyword evidence="1" id="KW-0472">Membrane</keyword>
<comment type="caution">
    <text evidence="2">The sequence shown here is derived from an EMBL/GenBank/DDBJ whole genome shotgun (WGS) entry which is preliminary data.</text>
</comment>
<keyword evidence="1" id="KW-1133">Transmembrane helix</keyword>
<keyword evidence="1" id="KW-0812">Transmembrane</keyword>
<name>A0A178FS54_TRIVO</name>
<gene>
    <name evidence="2" type="ORF">A7D00_2440</name>
</gene>
<sequence length="327" mass="35455">MTGKHNIETIDTVPKGSLGSRIGAFCRRFWWLLAIILVIVVLVIVLPVIFVAYPKLAQEDVSASTLTIADMQTTNPRPDALHVKVTQVIGSKSKYHPTLDPFDAKVYLEGQQESFMTLHTPQVKADDGVKAIIDQDVKIENAEGFAAFSKAIMLSKEVKLNIIGTTKLKLGGLQKTDVDYDKTTTLKGMNHLEGFNVTDIKIGNIPDSEYNMKGNAFIPNPSVLTLDMGNLTLNLAVDGHPIGYSVLHDVVIKPGDNNIPMFAKADLAYVLKQTGKESKYPNGIVPVSILGNSSVAHGKELPYYTKAVAANTLMVDLNVPAILSGGK</sequence>
<feature type="transmembrane region" description="Helical" evidence="1">
    <location>
        <begin position="29"/>
        <end position="53"/>
    </location>
</feature>